<dbReference type="InterPro" id="IPR041700">
    <property type="entry name" value="OMP_b-brl_3"/>
</dbReference>
<feature type="domain" description="Outer membrane protein beta-barrel" evidence="6">
    <location>
        <begin position="371"/>
        <end position="770"/>
    </location>
</feature>
<evidence type="ECO:0000259" key="6">
    <source>
        <dbReference type="Pfam" id="PF14905"/>
    </source>
</evidence>
<dbReference type="InterPro" id="IPR008969">
    <property type="entry name" value="CarboxyPept-like_regulatory"/>
</dbReference>
<dbReference type="InterPro" id="IPR036942">
    <property type="entry name" value="Beta-barrel_TonB_sf"/>
</dbReference>
<evidence type="ECO:0000313" key="7">
    <source>
        <dbReference type="EMBL" id="MDR6237227.1"/>
    </source>
</evidence>
<feature type="region of interest" description="Disordered" evidence="4">
    <location>
        <begin position="396"/>
        <end position="417"/>
    </location>
</feature>
<dbReference type="InterPro" id="IPR037066">
    <property type="entry name" value="Plug_dom_sf"/>
</dbReference>
<gene>
    <name evidence="7" type="ORF">HNQ88_000203</name>
</gene>
<proteinExistence type="predicted"/>
<dbReference type="Pfam" id="PF14905">
    <property type="entry name" value="OMP_b-brl_3"/>
    <property type="match status" value="1"/>
</dbReference>
<dbReference type="EMBL" id="JAVDQD010000001">
    <property type="protein sequence ID" value="MDR6237227.1"/>
    <property type="molecule type" value="Genomic_DNA"/>
</dbReference>
<organism evidence="7 8">
    <name type="scientific">Aureibacter tunicatorum</name>
    <dbReference type="NCBI Taxonomy" id="866807"/>
    <lineage>
        <taxon>Bacteria</taxon>
        <taxon>Pseudomonadati</taxon>
        <taxon>Bacteroidota</taxon>
        <taxon>Cytophagia</taxon>
        <taxon>Cytophagales</taxon>
        <taxon>Persicobacteraceae</taxon>
        <taxon>Aureibacter</taxon>
    </lineage>
</organism>
<evidence type="ECO:0000256" key="3">
    <source>
        <dbReference type="ARBA" id="ARBA00023237"/>
    </source>
</evidence>
<dbReference type="Proteomes" id="UP001185092">
    <property type="component" value="Unassembled WGS sequence"/>
</dbReference>
<sequence length="793" mass="91300">MKFLIYFSFILMLPLQVVSQNTIKGKILSDENTPVEFANVVILHSKDSSLFKGAITDLNGEFEFKFNENANYILQASAVGFESWSRKIECSNGCSTTINEIILTQGKLLEEIAVTAKRPMVERKIDRIVFNVENTLLTSGGNALEVLKKTPAVWIDQEGNVQINGKGGVLIMINGKRSYMSGQDLKNMLEGMDANEILSIEVITNPSSKYDAEGIAGILDIKLKKQLADGYSGSISGEYTQSHKAAYRFNGELKAKIKKLNFKMSATQGDWVGFNNTPQVRETSQSYVEQHFHSDNYNNFQNLNLESDYAINDKHNIAAVYRFNKFEGNSKSDNLHKYSITGEQQFIITDDNYFNFNNRFHSGSLNYTFDIDTLGRKLEFLSDYFNRKSKSKRFFKNTIDNSQSGQSTTQESRNFQDDDAETMSAQIDYTHPFSSSTKLELGAKASFTNLQNIVAVDSLREDNWENQKQLSYTYDHEETITSAYFNLSHEWEKISIQGGLRAERTTLQGTWVDADSVFNRSYTKLFPSLFINHKISKDHNLSYSYSYRLNRPWYGFLNPARVYYSILEGREGNPNIQPEYSHVGEIGYTFKGKYNMSINYTNTEGGIQNFPILDNDISIYKPFNMMNYHEVALALSLPITITKWWETMNSFNYSSNWFIDIPEEISQIETKGYSGYFQSVSTLTLPKDIRAELSWYWDMRYQSSFESRLPFHYLDVSAEKDFFKEKLTLKLSMRDVFNTLKIETDEYGVDQHLTYTNSWNSQRFSASLRYNFSKGEKVDIKHKKSSNTEKNRL</sequence>
<keyword evidence="2" id="KW-0472">Membrane</keyword>
<keyword evidence="8" id="KW-1185">Reference proteome</keyword>
<dbReference type="AlphaFoldDB" id="A0AAE3XI48"/>
<dbReference type="PANTHER" id="PTHR40980:SF4">
    <property type="entry name" value="TONB-DEPENDENT RECEPTOR-LIKE BETA-BARREL DOMAIN-CONTAINING PROTEIN"/>
    <property type="match status" value="1"/>
</dbReference>
<dbReference type="SUPFAM" id="SSF56935">
    <property type="entry name" value="Porins"/>
    <property type="match status" value="1"/>
</dbReference>
<comment type="subcellular location">
    <subcellularLocation>
        <location evidence="1">Cell outer membrane</location>
    </subcellularLocation>
</comment>
<dbReference type="Pfam" id="PF13715">
    <property type="entry name" value="CarbopepD_reg_2"/>
    <property type="match status" value="1"/>
</dbReference>
<evidence type="ECO:0000313" key="8">
    <source>
        <dbReference type="Proteomes" id="UP001185092"/>
    </source>
</evidence>
<accession>A0AAE3XI48</accession>
<feature type="signal peptide" evidence="5">
    <location>
        <begin position="1"/>
        <end position="19"/>
    </location>
</feature>
<dbReference type="PANTHER" id="PTHR40980">
    <property type="entry name" value="PLUG DOMAIN-CONTAINING PROTEIN"/>
    <property type="match status" value="1"/>
</dbReference>
<dbReference type="RefSeq" id="WP_309936674.1">
    <property type="nucleotide sequence ID" value="NZ_AP025305.1"/>
</dbReference>
<dbReference type="Gene3D" id="2.170.130.10">
    <property type="entry name" value="TonB-dependent receptor, plug domain"/>
    <property type="match status" value="1"/>
</dbReference>
<dbReference type="GO" id="GO:0009279">
    <property type="term" value="C:cell outer membrane"/>
    <property type="evidence" value="ECO:0007669"/>
    <property type="project" value="UniProtKB-SubCell"/>
</dbReference>
<protein>
    <recommendedName>
        <fullName evidence="6">Outer membrane protein beta-barrel domain-containing protein</fullName>
    </recommendedName>
</protein>
<evidence type="ECO:0000256" key="4">
    <source>
        <dbReference type="SAM" id="MobiDB-lite"/>
    </source>
</evidence>
<reference evidence="7" key="1">
    <citation type="submission" date="2023-07" db="EMBL/GenBank/DDBJ databases">
        <title>Genomic Encyclopedia of Type Strains, Phase IV (KMG-IV): sequencing the most valuable type-strain genomes for metagenomic binning, comparative biology and taxonomic classification.</title>
        <authorList>
            <person name="Goeker M."/>
        </authorList>
    </citation>
    <scope>NUCLEOTIDE SEQUENCE</scope>
    <source>
        <strain evidence="7">DSM 26174</strain>
    </source>
</reference>
<evidence type="ECO:0000256" key="1">
    <source>
        <dbReference type="ARBA" id="ARBA00004442"/>
    </source>
</evidence>
<dbReference type="Gene3D" id="2.40.170.20">
    <property type="entry name" value="TonB-dependent receptor, beta-barrel domain"/>
    <property type="match status" value="1"/>
</dbReference>
<keyword evidence="3" id="KW-0998">Cell outer membrane</keyword>
<evidence type="ECO:0000256" key="5">
    <source>
        <dbReference type="SAM" id="SignalP"/>
    </source>
</evidence>
<comment type="caution">
    <text evidence="7">The sequence shown here is derived from an EMBL/GenBank/DDBJ whole genome shotgun (WGS) entry which is preliminary data.</text>
</comment>
<evidence type="ECO:0000256" key="2">
    <source>
        <dbReference type="ARBA" id="ARBA00023136"/>
    </source>
</evidence>
<name>A0AAE3XI48_9BACT</name>
<feature type="chain" id="PRO_5041961227" description="Outer membrane protein beta-barrel domain-containing protein" evidence="5">
    <location>
        <begin position="20"/>
        <end position="793"/>
    </location>
</feature>
<keyword evidence="5" id="KW-0732">Signal</keyword>
<dbReference type="Gene3D" id="2.60.40.1120">
    <property type="entry name" value="Carboxypeptidase-like, regulatory domain"/>
    <property type="match status" value="1"/>
</dbReference>
<feature type="compositionally biased region" description="Polar residues" evidence="4">
    <location>
        <begin position="398"/>
        <end position="413"/>
    </location>
</feature>
<dbReference type="SUPFAM" id="SSF49464">
    <property type="entry name" value="Carboxypeptidase regulatory domain-like"/>
    <property type="match status" value="1"/>
</dbReference>